<sequence>MTHLLPCLAELEVEFGDLLQEFQHVLEELRVNESGLARSCSRVGLGLESFLGCHVMDWRPVLGVSPPPPALRPVLPAKLGDTRDLQSFIENLDKELAGMLLKIFWKHIFFFFLC</sequence>
<reference evidence="1" key="2">
    <citation type="submission" date="2025-08" db="UniProtKB">
        <authorList>
            <consortium name="Ensembl"/>
        </authorList>
    </citation>
    <scope>IDENTIFICATION</scope>
</reference>
<proteinExistence type="predicted"/>
<reference evidence="1" key="3">
    <citation type="submission" date="2025-09" db="UniProtKB">
        <authorList>
            <consortium name="Ensembl"/>
        </authorList>
    </citation>
    <scope>IDENTIFICATION</scope>
</reference>
<dbReference type="OrthoDB" id="9887289at2759"/>
<reference evidence="1 2" key="1">
    <citation type="submission" date="2019-04" db="EMBL/GenBank/DDBJ databases">
        <authorList>
            <consortium name="Wellcome Sanger Institute Data Sharing"/>
        </authorList>
    </citation>
    <scope>NUCLEOTIDE SEQUENCE [LARGE SCALE GENOMIC DNA]</scope>
</reference>
<protein>
    <submittedName>
        <fullName evidence="1">Uncharacterized protein</fullName>
    </submittedName>
</protein>
<dbReference type="Ensembl" id="ENSSFOT00015039420.1">
    <property type="protein sequence ID" value="ENSSFOP00015041350.1"/>
    <property type="gene ID" value="ENSSFOG00015025083.1"/>
</dbReference>
<dbReference type="Proteomes" id="UP000694397">
    <property type="component" value="Chromosome 13"/>
</dbReference>
<evidence type="ECO:0000313" key="2">
    <source>
        <dbReference type="Proteomes" id="UP000694397"/>
    </source>
</evidence>
<keyword evidence="2" id="KW-1185">Reference proteome</keyword>
<evidence type="ECO:0000313" key="1">
    <source>
        <dbReference type="Ensembl" id="ENSSFOP00015041350.1"/>
    </source>
</evidence>
<organism evidence="1 2">
    <name type="scientific">Scleropages formosus</name>
    <name type="common">Asian bonytongue</name>
    <name type="synonym">Osteoglossum formosum</name>
    <dbReference type="NCBI Taxonomy" id="113540"/>
    <lineage>
        <taxon>Eukaryota</taxon>
        <taxon>Metazoa</taxon>
        <taxon>Chordata</taxon>
        <taxon>Craniata</taxon>
        <taxon>Vertebrata</taxon>
        <taxon>Euteleostomi</taxon>
        <taxon>Actinopterygii</taxon>
        <taxon>Neopterygii</taxon>
        <taxon>Teleostei</taxon>
        <taxon>Osteoglossocephala</taxon>
        <taxon>Osteoglossomorpha</taxon>
        <taxon>Osteoglossiformes</taxon>
        <taxon>Osteoglossidae</taxon>
        <taxon>Scleropages</taxon>
    </lineage>
</organism>
<accession>A0A8C9T0K1</accession>
<name>A0A8C9T0K1_SCLFO</name>
<dbReference type="AlphaFoldDB" id="A0A8C9T0K1"/>